<accession>A0A934J6B8</accession>
<dbReference type="InterPro" id="IPR051635">
    <property type="entry name" value="SNAT-like"/>
</dbReference>
<dbReference type="EMBL" id="JAELUP010000103">
    <property type="protein sequence ID" value="MBJ6363690.1"/>
    <property type="molecule type" value="Genomic_DNA"/>
</dbReference>
<feature type="domain" description="N-acetyltransferase" evidence="3">
    <location>
        <begin position="3"/>
        <end position="167"/>
    </location>
</feature>
<dbReference type="AlphaFoldDB" id="A0A934J6B8"/>
<dbReference type="Proteomes" id="UP000640274">
    <property type="component" value="Unassembled WGS sequence"/>
</dbReference>
<evidence type="ECO:0000313" key="5">
    <source>
        <dbReference type="Proteomes" id="UP000640274"/>
    </source>
</evidence>
<dbReference type="PROSITE" id="PS51186">
    <property type="entry name" value="GNAT"/>
    <property type="match status" value="1"/>
</dbReference>
<dbReference type="CDD" id="cd04301">
    <property type="entry name" value="NAT_SF"/>
    <property type="match status" value="1"/>
</dbReference>
<keyword evidence="5" id="KW-1185">Reference proteome</keyword>
<comment type="caution">
    <text evidence="4">The sequence shown here is derived from an EMBL/GenBank/DDBJ whole genome shotgun (WGS) entry which is preliminary data.</text>
</comment>
<sequence length="177" mass="20212">MRIVYRPIRKHELQQAYQLESASYPAEAAATLEAFHYRQERFPDYFWSAWDEENGALAGIANGIRTSALDCSDEEMKGAHQDDESGMRFCVLTVAVDASYQRLGIGRELMIRLIQTCRQEGLEAIILMCEQHLIAFYEQLGFAYRGESSSQHGGIKWHELSLDLAWRQAAKAYNEPS</sequence>
<reference evidence="4" key="1">
    <citation type="submission" date="2020-12" db="EMBL/GenBank/DDBJ databases">
        <authorList>
            <person name="Huq M.A."/>
        </authorList>
    </citation>
    <scope>NUCLEOTIDE SEQUENCE</scope>
    <source>
        <strain evidence="4">MAHUQ-46</strain>
    </source>
</reference>
<dbReference type="Gene3D" id="3.40.630.30">
    <property type="match status" value="1"/>
</dbReference>
<proteinExistence type="predicted"/>
<dbReference type="InterPro" id="IPR000182">
    <property type="entry name" value="GNAT_dom"/>
</dbReference>
<dbReference type="RefSeq" id="WP_199021215.1">
    <property type="nucleotide sequence ID" value="NZ_JAELUP010000103.1"/>
</dbReference>
<evidence type="ECO:0000259" key="3">
    <source>
        <dbReference type="PROSITE" id="PS51186"/>
    </source>
</evidence>
<dbReference type="PANTHER" id="PTHR10908">
    <property type="entry name" value="SEROTONIN N-ACETYLTRANSFERASE"/>
    <property type="match status" value="1"/>
</dbReference>
<organism evidence="4 5">
    <name type="scientific">Paenibacillus roseus</name>
    <dbReference type="NCBI Taxonomy" id="2798579"/>
    <lineage>
        <taxon>Bacteria</taxon>
        <taxon>Bacillati</taxon>
        <taxon>Bacillota</taxon>
        <taxon>Bacilli</taxon>
        <taxon>Bacillales</taxon>
        <taxon>Paenibacillaceae</taxon>
        <taxon>Paenibacillus</taxon>
    </lineage>
</organism>
<dbReference type="PANTHER" id="PTHR10908:SF0">
    <property type="entry name" value="SEROTONIN N-ACETYLTRANSFERASE"/>
    <property type="match status" value="1"/>
</dbReference>
<keyword evidence="2" id="KW-0012">Acyltransferase</keyword>
<gene>
    <name evidence="4" type="ORF">JFN88_20985</name>
</gene>
<evidence type="ECO:0000256" key="1">
    <source>
        <dbReference type="ARBA" id="ARBA00022679"/>
    </source>
</evidence>
<keyword evidence="1" id="KW-0808">Transferase</keyword>
<dbReference type="InterPro" id="IPR016181">
    <property type="entry name" value="Acyl_CoA_acyltransferase"/>
</dbReference>
<dbReference type="Pfam" id="PF00583">
    <property type="entry name" value="Acetyltransf_1"/>
    <property type="match status" value="1"/>
</dbReference>
<name>A0A934J6B8_9BACL</name>
<evidence type="ECO:0000313" key="4">
    <source>
        <dbReference type="EMBL" id="MBJ6363690.1"/>
    </source>
</evidence>
<dbReference type="SUPFAM" id="SSF55729">
    <property type="entry name" value="Acyl-CoA N-acyltransferases (Nat)"/>
    <property type="match status" value="1"/>
</dbReference>
<dbReference type="GO" id="GO:0008080">
    <property type="term" value="F:N-acetyltransferase activity"/>
    <property type="evidence" value="ECO:0007669"/>
    <property type="project" value="UniProtKB-ARBA"/>
</dbReference>
<protein>
    <submittedName>
        <fullName evidence="4">GNAT family N-acetyltransferase</fullName>
    </submittedName>
</protein>
<evidence type="ECO:0000256" key="2">
    <source>
        <dbReference type="ARBA" id="ARBA00023315"/>
    </source>
</evidence>